<name>A0A6J4II34_9BACT</name>
<sequence>MVARQSSRVGDASYLEPGQWQWGMNFRSLDSRRHFKGKEQQVEREELNTYVINRQNIWDLSASYAVTRRLNLTASVPFINGSWELPIPVRPTPGPREGQHSHGMGDITLGGRWWVRDPLHAKGSNVALGVGLKMPTGKADYKNVFPDINGNNRTEKPVDVSIQPGDGGWGLSLSADGFRTAGKTTWFASAVYLVNPRDTNGVPSIRSALGLPPDPVTPSTQVNSVPDQYLYRVGASYRVSGQVSAALSFRAEGVPSTDLIGRSNGFRRPGYALSIEPGLTYARGDSTWTLNVPVTISRNRRPTEADGVTRPGDATFADYVVLLGYSQRVGAR</sequence>
<organism evidence="1">
    <name type="scientific">uncultured Armatimonadetes bacterium</name>
    <dbReference type="NCBI Taxonomy" id="157466"/>
    <lineage>
        <taxon>Bacteria</taxon>
        <taxon>Bacillati</taxon>
        <taxon>Armatimonadota</taxon>
        <taxon>environmental samples</taxon>
    </lineage>
</organism>
<dbReference type="AlphaFoldDB" id="A0A6J4II34"/>
<protein>
    <submittedName>
        <fullName evidence="1">Uncharacterized protein</fullName>
    </submittedName>
</protein>
<accession>A0A6J4II34</accession>
<gene>
    <name evidence="1" type="ORF">AVDCRST_MAG63-1914</name>
</gene>
<evidence type="ECO:0000313" key="1">
    <source>
        <dbReference type="EMBL" id="CAA9250842.1"/>
    </source>
</evidence>
<proteinExistence type="predicted"/>
<dbReference type="EMBL" id="CADCTO010000246">
    <property type="protein sequence ID" value="CAA9250842.1"/>
    <property type="molecule type" value="Genomic_DNA"/>
</dbReference>
<reference evidence="1" key="1">
    <citation type="submission" date="2020-02" db="EMBL/GenBank/DDBJ databases">
        <authorList>
            <person name="Meier V. D."/>
        </authorList>
    </citation>
    <scope>NUCLEOTIDE SEQUENCE</scope>
    <source>
        <strain evidence="1">AVDCRST_MAG63</strain>
    </source>
</reference>